<dbReference type="Pfam" id="PF01569">
    <property type="entry name" value="PAP2"/>
    <property type="match status" value="1"/>
</dbReference>
<dbReference type="AlphaFoldDB" id="A0A502G940"/>
<feature type="transmembrane region" description="Helical" evidence="1">
    <location>
        <begin position="31"/>
        <end position="49"/>
    </location>
</feature>
<gene>
    <name evidence="3" type="ORF">EAH73_22405</name>
</gene>
<dbReference type="Proteomes" id="UP000317646">
    <property type="component" value="Unassembled WGS sequence"/>
</dbReference>
<feature type="domain" description="Phosphatidic acid phosphatase type 2/haloperoxidase" evidence="2">
    <location>
        <begin position="113"/>
        <end position="225"/>
    </location>
</feature>
<protein>
    <submittedName>
        <fullName evidence="3">Phosphatase PAP2 family protein</fullName>
    </submittedName>
</protein>
<dbReference type="Gene3D" id="1.20.144.10">
    <property type="entry name" value="Phosphatidic acid phosphatase type 2/haloperoxidase"/>
    <property type="match status" value="1"/>
</dbReference>
<proteinExistence type="predicted"/>
<accession>A0A502G940</accession>
<evidence type="ECO:0000313" key="4">
    <source>
        <dbReference type="Proteomes" id="UP000317646"/>
    </source>
</evidence>
<evidence type="ECO:0000313" key="3">
    <source>
        <dbReference type="EMBL" id="TPG58458.1"/>
    </source>
</evidence>
<keyword evidence="4" id="KW-1185">Reference proteome</keyword>
<evidence type="ECO:0000259" key="2">
    <source>
        <dbReference type="SMART" id="SM00014"/>
    </source>
</evidence>
<feature type="transmembrane region" description="Helical" evidence="1">
    <location>
        <begin position="210"/>
        <end position="231"/>
    </location>
</feature>
<dbReference type="SMART" id="SM00014">
    <property type="entry name" value="acidPPc"/>
    <property type="match status" value="1"/>
</dbReference>
<dbReference type="PANTHER" id="PTHR14969:SF13">
    <property type="entry name" value="AT30094P"/>
    <property type="match status" value="1"/>
</dbReference>
<sequence>MKSLPGPVDSARLWRLLAQLWLRWASRLWPLLRGPLLGLLGLLLPWLLFMRLAHEVWEGDGLPGDQRLLVLLHAHGGPAQNAVAAWLSRAGGPVGASALAALGALGLLVARRYRALRFWGAAVVGAALLNLAAKLLLTRPRPALWAVQPPELSYSFPSGHAMAAAALAAALGWLLWPTRWRWVAVGLGATWALGMGWARMYLGVHYPSDVLAGWLGAVGWVSGLHLVLVGYKRARPLGIAFVPSSRRV</sequence>
<comment type="caution">
    <text evidence="3">The sequence shown here is derived from an EMBL/GenBank/DDBJ whole genome shotgun (WGS) entry which is preliminary data.</text>
</comment>
<name>A0A502G940_9BACT</name>
<dbReference type="PANTHER" id="PTHR14969">
    <property type="entry name" value="SPHINGOSINE-1-PHOSPHATE PHOSPHOHYDROLASE"/>
    <property type="match status" value="1"/>
</dbReference>
<dbReference type="InterPro" id="IPR036938">
    <property type="entry name" value="PAP2/HPO_sf"/>
</dbReference>
<dbReference type="InterPro" id="IPR000326">
    <property type="entry name" value="PAP2/HPO"/>
</dbReference>
<evidence type="ECO:0000256" key="1">
    <source>
        <dbReference type="SAM" id="Phobius"/>
    </source>
</evidence>
<reference evidence="3 4" key="1">
    <citation type="journal article" date="2019" name="Environ. Microbiol.">
        <title>Species interactions and distinct microbial communities in high Arctic permafrost affected cryosols are associated with the CH4 and CO2 gas fluxes.</title>
        <authorList>
            <person name="Altshuler I."/>
            <person name="Hamel J."/>
            <person name="Turney S."/>
            <person name="Magnuson E."/>
            <person name="Levesque R."/>
            <person name="Greer C."/>
            <person name="Whyte L.G."/>
        </authorList>
    </citation>
    <scope>NUCLEOTIDE SEQUENCE [LARGE SCALE GENOMIC DNA]</scope>
    <source>
        <strain evidence="3 4">S9.2P</strain>
    </source>
</reference>
<feature type="transmembrane region" description="Helical" evidence="1">
    <location>
        <begin position="116"/>
        <end position="137"/>
    </location>
</feature>
<feature type="transmembrane region" description="Helical" evidence="1">
    <location>
        <begin position="90"/>
        <end position="109"/>
    </location>
</feature>
<keyword evidence="1" id="KW-1133">Transmembrane helix</keyword>
<dbReference type="EMBL" id="RCYZ01000016">
    <property type="protein sequence ID" value="TPG58458.1"/>
    <property type="molecule type" value="Genomic_DNA"/>
</dbReference>
<organism evidence="3 4">
    <name type="scientific">Hymenobacter nivis</name>
    <dbReference type="NCBI Taxonomy" id="1850093"/>
    <lineage>
        <taxon>Bacteria</taxon>
        <taxon>Pseudomonadati</taxon>
        <taxon>Bacteroidota</taxon>
        <taxon>Cytophagia</taxon>
        <taxon>Cytophagales</taxon>
        <taxon>Hymenobacteraceae</taxon>
        <taxon>Hymenobacter</taxon>
    </lineage>
</organism>
<keyword evidence="1" id="KW-0812">Transmembrane</keyword>
<keyword evidence="1" id="KW-0472">Membrane</keyword>
<dbReference type="SUPFAM" id="SSF48317">
    <property type="entry name" value="Acid phosphatase/Vanadium-dependent haloperoxidase"/>
    <property type="match status" value="1"/>
</dbReference>
<feature type="transmembrane region" description="Helical" evidence="1">
    <location>
        <begin position="183"/>
        <end position="204"/>
    </location>
</feature>
<feature type="transmembrane region" description="Helical" evidence="1">
    <location>
        <begin position="157"/>
        <end position="176"/>
    </location>
</feature>